<dbReference type="EMBL" id="CP068595">
    <property type="protein sequence ID" value="QQZ60582.1"/>
    <property type="molecule type" value="Genomic_DNA"/>
</dbReference>
<name>A0A974SC79_9BACL</name>
<feature type="compositionally biased region" description="Low complexity" evidence="1">
    <location>
        <begin position="49"/>
        <end position="65"/>
    </location>
</feature>
<dbReference type="PANTHER" id="PTHR43649:SF12">
    <property type="entry name" value="DIACETYLCHITOBIOSE BINDING PROTEIN DASA"/>
    <property type="match status" value="1"/>
</dbReference>
<gene>
    <name evidence="2" type="ORF">JI735_29570</name>
</gene>
<evidence type="ECO:0000313" key="2">
    <source>
        <dbReference type="EMBL" id="QQZ60582.1"/>
    </source>
</evidence>
<dbReference type="InterPro" id="IPR050490">
    <property type="entry name" value="Bact_solute-bd_prot1"/>
</dbReference>
<sequence>MKFKKLPLILLGMVLVLVLVLASCGGGNGNSGNSVNSGKTNTDESTGKPAAEATDAAAQSTAPSDGAPDHSKPLKLTVFSTTANYAGPQTGWFAKIIKDKFNIELDIVASNLTGGDTKISAMMASGNLGDIIVFGDDKNHYPNAIKGKLLLDWTQDGLLDKYGADLTKQFPKAVEKAKVAFGGGSAVYGIGNGVATNPSGPSEGKDMTWGPDLRWDLYQQIGAPEIGTIEDYLPVLKKMQELEPKNEQGKKTYAFSLWSDWDGNYKMTLAKQFANMMGYDEIPDTALYVKADEEKYYDFISEDSWYMKSLKLYYEANQMGLLDPDSLTQKFDDVVAKYKDGRLLFSWFPWLGAANYNTPERTAEGKGFALVPFKNELMYSTGFNVYGGNGIIAIGAKAKEPARIMEFLNWMYTPEGAMISAGSGTAVPNGPQGLTWDIDSSGKPVVTDFGWKAYTDQQNTKVPDEYGGGDYYYGSNQMNFSFVVPAMVNPQTSEPYDHNLWTTSLERNPTKLDSDWRAKMGVLTAKEYFEKNNLLAVAPQGFTGKEPLTMDKTLEQKNKQIGTVIQQISWKMVFAKNQAEYDKLNKEMHDKVNGLGYADVMDFSVKKAAELFEARKSVK</sequence>
<protein>
    <submittedName>
        <fullName evidence="2">Extracellular solute-binding protein</fullName>
    </submittedName>
</protein>
<reference evidence="2 3" key="1">
    <citation type="submission" date="2021-01" db="EMBL/GenBank/DDBJ databases">
        <title>Whole genome sequence of Paenibacillus sonchi LMG 24727 for comparative genomics.</title>
        <authorList>
            <person name="Lee G."/>
            <person name="Kim M.-J."/>
            <person name="Lim K."/>
            <person name="Shin J.-H."/>
        </authorList>
    </citation>
    <scope>NUCLEOTIDE SEQUENCE [LARGE SCALE GENOMIC DNA]</scope>
    <source>
        <strain evidence="2 3">LMG 24727</strain>
    </source>
</reference>
<dbReference type="PANTHER" id="PTHR43649">
    <property type="entry name" value="ARABINOSE-BINDING PROTEIN-RELATED"/>
    <property type="match status" value="1"/>
</dbReference>
<evidence type="ECO:0000313" key="3">
    <source>
        <dbReference type="Proteomes" id="UP000595841"/>
    </source>
</evidence>
<organism evidence="2 3">
    <name type="scientific">Paenibacillus sonchi</name>
    <dbReference type="NCBI Taxonomy" id="373687"/>
    <lineage>
        <taxon>Bacteria</taxon>
        <taxon>Bacillati</taxon>
        <taxon>Bacillota</taxon>
        <taxon>Bacilli</taxon>
        <taxon>Bacillales</taxon>
        <taxon>Paenibacillaceae</taxon>
        <taxon>Paenibacillus</taxon>
        <taxon>Paenibacillus sonchi group</taxon>
    </lineage>
</organism>
<dbReference type="SUPFAM" id="SSF53850">
    <property type="entry name" value="Periplasmic binding protein-like II"/>
    <property type="match status" value="1"/>
</dbReference>
<proteinExistence type="predicted"/>
<dbReference type="Gene3D" id="3.40.190.10">
    <property type="entry name" value="Periplasmic binding protein-like II"/>
    <property type="match status" value="2"/>
</dbReference>
<dbReference type="Proteomes" id="UP000595841">
    <property type="component" value="Chromosome"/>
</dbReference>
<dbReference type="AlphaFoldDB" id="A0A974SC79"/>
<keyword evidence="3" id="KW-1185">Reference proteome</keyword>
<dbReference type="PROSITE" id="PS51257">
    <property type="entry name" value="PROKAR_LIPOPROTEIN"/>
    <property type="match status" value="1"/>
</dbReference>
<feature type="region of interest" description="Disordered" evidence="1">
    <location>
        <begin position="30"/>
        <end position="73"/>
    </location>
</feature>
<dbReference type="KEGG" id="pson:JI735_29570"/>
<dbReference type="RefSeq" id="WP_202676701.1">
    <property type="nucleotide sequence ID" value="NZ_CP068595.1"/>
</dbReference>
<evidence type="ECO:0000256" key="1">
    <source>
        <dbReference type="SAM" id="MobiDB-lite"/>
    </source>
</evidence>
<accession>A0A974SC79</accession>